<accession>A0A1Y1Y523</accession>
<feature type="region of interest" description="Disordered" evidence="1">
    <location>
        <begin position="99"/>
        <end position="174"/>
    </location>
</feature>
<comment type="caution">
    <text evidence="2">The sequence shown here is derived from an EMBL/GenBank/DDBJ whole genome shotgun (WGS) entry which is preliminary data.</text>
</comment>
<organism evidence="2 3">
    <name type="scientific">Clohesyomyces aquaticus</name>
    <dbReference type="NCBI Taxonomy" id="1231657"/>
    <lineage>
        <taxon>Eukaryota</taxon>
        <taxon>Fungi</taxon>
        <taxon>Dikarya</taxon>
        <taxon>Ascomycota</taxon>
        <taxon>Pezizomycotina</taxon>
        <taxon>Dothideomycetes</taxon>
        <taxon>Pleosporomycetidae</taxon>
        <taxon>Pleosporales</taxon>
        <taxon>Lindgomycetaceae</taxon>
        <taxon>Clohesyomyces</taxon>
    </lineage>
</organism>
<proteinExistence type="predicted"/>
<keyword evidence="3" id="KW-1185">Reference proteome</keyword>
<feature type="compositionally biased region" description="Polar residues" evidence="1">
    <location>
        <begin position="109"/>
        <end position="126"/>
    </location>
</feature>
<feature type="compositionally biased region" description="Polar residues" evidence="1">
    <location>
        <begin position="138"/>
        <end position="147"/>
    </location>
</feature>
<sequence>MPLILSLTSLHFHSSPISLLTTRVTAPAPVPRVVKCDLTLSISNQRIRLRYSFVLVSIISIQKDHSRQPRSFHQSTWREVGQGTLGFLYIPACKGPQSLQGRAQYEPKTPQTQPRSITSPHSTNLSRLAPCPPFPASNLLSASSSTGGSPGLPAPRHLSVAPDPALGQEQPSTPCQACRLSASALRQ</sequence>
<evidence type="ECO:0000313" key="2">
    <source>
        <dbReference type="EMBL" id="ORX92826.1"/>
    </source>
</evidence>
<dbReference type="Proteomes" id="UP000193144">
    <property type="component" value="Unassembled WGS sequence"/>
</dbReference>
<gene>
    <name evidence="2" type="ORF">BCR34DRAFT_248733</name>
</gene>
<evidence type="ECO:0000256" key="1">
    <source>
        <dbReference type="SAM" id="MobiDB-lite"/>
    </source>
</evidence>
<protein>
    <submittedName>
        <fullName evidence="2">Uncharacterized protein</fullName>
    </submittedName>
</protein>
<dbReference type="EMBL" id="MCFA01000368">
    <property type="protein sequence ID" value="ORX92826.1"/>
    <property type="molecule type" value="Genomic_DNA"/>
</dbReference>
<dbReference type="AlphaFoldDB" id="A0A1Y1Y523"/>
<reference evidence="2 3" key="1">
    <citation type="submission" date="2016-07" db="EMBL/GenBank/DDBJ databases">
        <title>Pervasive Adenine N6-methylation of Active Genes in Fungi.</title>
        <authorList>
            <consortium name="DOE Joint Genome Institute"/>
            <person name="Mondo S.J."/>
            <person name="Dannebaum R.O."/>
            <person name="Kuo R.C."/>
            <person name="Labutti K."/>
            <person name="Haridas S."/>
            <person name="Kuo A."/>
            <person name="Salamov A."/>
            <person name="Ahrendt S.R."/>
            <person name="Lipzen A."/>
            <person name="Sullivan W."/>
            <person name="Andreopoulos W.B."/>
            <person name="Clum A."/>
            <person name="Lindquist E."/>
            <person name="Daum C."/>
            <person name="Ramamoorthy G.K."/>
            <person name="Gryganskyi A."/>
            <person name="Culley D."/>
            <person name="Magnuson J.K."/>
            <person name="James T.Y."/>
            <person name="O'Malley M.A."/>
            <person name="Stajich J.E."/>
            <person name="Spatafora J.W."/>
            <person name="Visel A."/>
            <person name="Grigoriev I.V."/>
        </authorList>
    </citation>
    <scope>NUCLEOTIDE SEQUENCE [LARGE SCALE GENOMIC DNA]</scope>
    <source>
        <strain evidence="2 3">CBS 115471</strain>
    </source>
</reference>
<name>A0A1Y1Y523_9PLEO</name>
<evidence type="ECO:0000313" key="3">
    <source>
        <dbReference type="Proteomes" id="UP000193144"/>
    </source>
</evidence>